<dbReference type="EMBL" id="LAZR01043546">
    <property type="protein sequence ID" value="KKL06816.1"/>
    <property type="molecule type" value="Genomic_DNA"/>
</dbReference>
<accession>A0A0F9CME1</accession>
<evidence type="ECO:0000313" key="1">
    <source>
        <dbReference type="EMBL" id="KKL06816.1"/>
    </source>
</evidence>
<gene>
    <name evidence="1" type="ORF">LCGC14_2592260</name>
</gene>
<organism evidence="1">
    <name type="scientific">marine sediment metagenome</name>
    <dbReference type="NCBI Taxonomy" id="412755"/>
    <lineage>
        <taxon>unclassified sequences</taxon>
        <taxon>metagenomes</taxon>
        <taxon>ecological metagenomes</taxon>
    </lineage>
</organism>
<comment type="caution">
    <text evidence="1">The sequence shown here is derived from an EMBL/GenBank/DDBJ whole genome shotgun (WGS) entry which is preliminary data.</text>
</comment>
<reference evidence="1" key="1">
    <citation type="journal article" date="2015" name="Nature">
        <title>Complex archaea that bridge the gap between prokaryotes and eukaryotes.</title>
        <authorList>
            <person name="Spang A."/>
            <person name="Saw J.H."/>
            <person name="Jorgensen S.L."/>
            <person name="Zaremba-Niedzwiedzka K."/>
            <person name="Martijn J."/>
            <person name="Lind A.E."/>
            <person name="van Eijk R."/>
            <person name="Schleper C."/>
            <person name="Guy L."/>
            <person name="Ettema T.J."/>
        </authorList>
    </citation>
    <scope>NUCLEOTIDE SEQUENCE</scope>
</reference>
<evidence type="ECO:0008006" key="2">
    <source>
        <dbReference type="Google" id="ProtNLM"/>
    </source>
</evidence>
<proteinExistence type="predicted"/>
<name>A0A0F9CME1_9ZZZZ</name>
<protein>
    <recommendedName>
        <fullName evidence="2">Peptidase C51 domain-containing protein</fullName>
    </recommendedName>
</protein>
<sequence>MEDLEGKAQEVNSANDYNLREVRTGRTTGRHLSQLGEYWQERHRLKLDGKIGPATRASLDSTHRDPTVDLQTLAPSLAAQALRVALSELGNGEESRNNAGKHVIRYRNGRDTLGAWCASFVSYCFERAARQLGVEFLLRSAGARRLYKNIGRSGKFLGKDPRLVLPGDIGCYARGKSWQGHIFQIERYADGLLYTVEANVGTFPARVRRMQHDVAHETNLIGFARLG</sequence>
<dbReference type="AlphaFoldDB" id="A0A0F9CME1"/>